<dbReference type="Gene3D" id="3.40.1000.30">
    <property type="match status" value="1"/>
</dbReference>
<dbReference type="Pfam" id="PF11566">
    <property type="entry name" value="PI31_Prot_N"/>
    <property type="match status" value="1"/>
</dbReference>
<protein>
    <recommendedName>
        <fullName evidence="2">F-box domain-containing protein</fullName>
    </recommendedName>
</protein>
<dbReference type="PROSITE" id="PS50181">
    <property type="entry name" value="FBOX"/>
    <property type="match status" value="1"/>
</dbReference>
<dbReference type="SMART" id="SM00256">
    <property type="entry name" value="FBOX"/>
    <property type="match status" value="1"/>
</dbReference>
<dbReference type="GO" id="GO:0019901">
    <property type="term" value="F:protein kinase binding"/>
    <property type="evidence" value="ECO:0007669"/>
    <property type="project" value="InterPro"/>
</dbReference>
<dbReference type="GeneTree" id="ENSGT00390000006670"/>
<sequence>MKLRVRINKQTYRVELEEGADGASLTELTIRIREVLLPSQGLSPDTEFTLSLNGKEPLSDTGQTLSSAGLVSGDLVCVILPPSLAPAPGSAPPASGACHADPPRQQLTCATALHETQPGPSRSTTTTTTTTTTTPPTTSSRPDRMDEGPAEPAAEGGAGPMGPLCTQEPMLCSEAEDGQAPLSLELLHRGVRGGGGGGPCDLVLVAAHVLMLETGFMPQDSGLRAGDMPVGWRSAGGAYKLQYTHPLCENSLIMVIGLSMGPVLVINATLKVNEKVDAVRKLCLDPSTYVTDVESAEAGAAAVYKALAKLSRTFKDQLAYPLIAAARAAMALPPAFGLCVLPPELLLRVLRLLDAPALVALSAASRRLRGVAEDSTLWRHLYVRDFRGQSPSSSTETDWKDLYKRKYQTRKHYRQAAARPPHWLPPPPLYPVVPGSNPFHPQPFAPYPPGIIGGDYDQRPDFPLGMLPRPRFDPLGPFSGGLGGPPGINPPGVGPSRRRGGPGPIRDIRRGFI</sequence>
<accession>A0A8C4YUX5</accession>
<feature type="domain" description="F-box" evidence="2">
    <location>
        <begin position="335"/>
        <end position="381"/>
    </location>
</feature>
<dbReference type="GO" id="GO:1903599">
    <property type="term" value="P:positive regulation of autophagy of mitochondrion"/>
    <property type="evidence" value="ECO:0007669"/>
    <property type="project" value="TreeGrafter"/>
</dbReference>
<dbReference type="GeneID" id="115542687"/>
<dbReference type="Pfam" id="PF12937">
    <property type="entry name" value="F-box-like"/>
    <property type="match status" value="1"/>
</dbReference>
<feature type="region of interest" description="Disordered" evidence="1">
    <location>
        <begin position="473"/>
        <end position="513"/>
    </location>
</feature>
<dbReference type="Gene3D" id="1.20.1280.50">
    <property type="match status" value="1"/>
</dbReference>
<dbReference type="SUPFAM" id="SSF81383">
    <property type="entry name" value="F-box domain"/>
    <property type="match status" value="1"/>
</dbReference>
<keyword evidence="4" id="KW-1185">Reference proteome</keyword>
<evidence type="ECO:0000256" key="1">
    <source>
        <dbReference type="SAM" id="MobiDB-lite"/>
    </source>
</evidence>
<evidence type="ECO:0000259" key="2">
    <source>
        <dbReference type="PROSITE" id="PS50181"/>
    </source>
</evidence>
<dbReference type="InterPro" id="IPR021625">
    <property type="entry name" value="PI31_Prot_N"/>
</dbReference>
<dbReference type="AlphaFoldDB" id="A0A8C4YUX5"/>
<feature type="compositionally biased region" description="Low complexity" evidence="1">
    <location>
        <begin position="120"/>
        <end position="140"/>
    </location>
</feature>
<evidence type="ECO:0000313" key="3">
    <source>
        <dbReference type="Ensembl" id="ENSGMOP00000001056.2"/>
    </source>
</evidence>
<gene>
    <name evidence="3" type="primary">fbxo7</name>
</gene>
<proteinExistence type="predicted"/>
<dbReference type="InterPro" id="IPR001810">
    <property type="entry name" value="F-box_dom"/>
</dbReference>
<dbReference type="PANTHER" id="PTHR15537:SF2">
    <property type="entry name" value="F-BOX ONLY PROTEIN 7"/>
    <property type="match status" value="1"/>
</dbReference>
<dbReference type="RefSeq" id="XP_030210917.1">
    <property type="nucleotide sequence ID" value="XM_030355057.1"/>
</dbReference>
<dbReference type="PANTHER" id="PTHR15537">
    <property type="entry name" value="F-BOX ONLY PROTEIN 7"/>
    <property type="match status" value="1"/>
</dbReference>
<dbReference type="Proteomes" id="UP000694546">
    <property type="component" value="Chromosome 4"/>
</dbReference>
<dbReference type="InterPro" id="IPR047118">
    <property type="entry name" value="Fbxo7"/>
</dbReference>
<name>A0A8C4YUX5_GADMO</name>
<evidence type="ECO:0000313" key="4">
    <source>
        <dbReference type="Proteomes" id="UP000694546"/>
    </source>
</evidence>
<dbReference type="OrthoDB" id="101791at2759"/>
<feature type="region of interest" description="Disordered" evidence="1">
    <location>
        <begin position="113"/>
        <end position="167"/>
    </location>
</feature>
<dbReference type="InterPro" id="IPR036047">
    <property type="entry name" value="F-box-like_dom_sf"/>
</dbReference>
<reference evidence="3" key="2">
    <citation type="submission" date="2025-09" db="UniProtKB">
        <authorList>
            <consortium name="Ensembl"/>
        </authorList>
    </citation>
    <scope>IDENTIFICATION</scope>
</reference>
<reference evidence="3" key="1">
    <citation type="submission" date="2025-08" db="UniProtKB">
        <authorList>
            <consortium name="Ensembl"/>
        </authorList>
    </citation>
    <scope>IDENTIFICATION</scope>
</reference>
<organism evidence="3 4">
    <name type="scientific">Gadus morhua</name>
    <name type="common">Atlantic cod</name>
    <dbReference type="NCBI Taxonomy" id="8049"/>
    <lineage>
        <taxon>Eukaryota</taxon>
        <taxon>Metazoa</taxon>
        <taxon>Chordata</taxon>
        <taxon>Craniata</taxon>
        <taxon>Vertebrata</taxon>
        <taxon>Euteleostomi</taxon>
        <taxon>Actinopterygii</taxon>
        <taxon>Neopterygii</taxon>
        <taxon>Teleostei</taxon>
        <taxon>Neoteleostei</taxon>
        <taxon>Acanthomorphata</taxon>
        <taxon>Zeiogadaria</taxon>
        <taxon>Gadariae</taxon>
        <taxon>Gadiformes</taxon>
        <taxon>Gadoidei</taxon>
        <taxon>Gadidae</taxon>
        <taxon>Gadus</taxon>
    </lineage>
</organism>
<dbReference type="Ensembl" id="ENSGMOT00000001094.2">
    <property type="protein sequence ID" value="ENSGMOP00000001056.2"/>
    <property type="gene ID" value="ENSGMOG00000001020.2"/>
</dbReference>